<proteinExistence type="inferred from homology"/>
<keyword evidence="13" id="KW-0732">Signal</keyword>
<evidence type="ECO:0000256" key="13">
    <source>
        <dbReference type="SAM" id="SignalP"/>
    </source>
</evidence>
<feature type="domain" description="Peptidase M1 membrane alanine aminopeptidase" evidence="14">
    <location>
        <begin position="287"/>
        <end position="494"/>
    </location>
</feature>
<dbReference type="GO" id="GO:0016285">
    <property type="term" value="F:alanyl aminopeptidase activity"/>
    <property type="evidence" value="ECO:0007669"/>
    <property type="project" value="UniProtKB-EC"/>
</dbReference>
<accession>A0ABX2FKD1</accession>
<keyword evidence="7" id="KW-0645">Protease</keyword>
<dbReference type="InterPro" id="IPR050344">
    <property type="entry name" value="Peptidase_M1_aminopeptidases"/>
</dbReference>
<feature type="compositionally biased region" description="Pro residues" evidence="12">
    <location>
        <begin position="22"/>
        <end position="34"/>
    </location>
</feature>
<dbReference type="PRINTS" id="PR00756">
    <property type="entry name" value="ALADIPTASE"/>
</dbReference>
<feature type="region of interest" description="Disordered" evidence="12">
    <location>
        <begin position="19"/>
        <end position="42"/>
    </location>
</feature>
<evidence type="ECO:0000256" key="10">
    <source>
        <dbReference type="ARBA" id="ARBA00022833"/>
    </source>
</evidence>
<dbReference type="PANTHER" id="PTHR11533">
    <property type="entry name" value="PROTEASE M1 ZINC METALLOPROTEASE"/>
    <property type="match status" value="1"/>
</dbReference>
<feature type="chain" id="PRO_5046404025" description="Aminopeptidase N" evidence="13">
    <location>
        <begin position="20"/>
        <end position="842"/>
    </location>
</feature>
<name>A0ABX2FKD1_9BACT</name>
<dbReference type="Pfam" id="PF01433">
    <property type="entry name" value="Peptidase_M1"/>
    <property type="match status" value="1"/>
</dbReference>
<dbReference type="CDD" id="cd09603">
    <property type="entry name" value="M1_APN_like"/>
    <property type="match status" value="1"/>
</dbReference>
<organism evidence="16 17">
    <name type="scientific">Hymenobacter caeli</name>
    <dbReference type="NCBI Taxonomy" id="2735894"/>
    <lineage>
        <taxon>Bacteria</taxon>
        <taxon>Pseudomonadati</taxon>
        <taxon>Bacteroidota</taxon>
        <taxon>Cytophagia</taxon>
        <taxon>Cytophagales</taxon>
        <taxon>Hymenobacteraceae</taxon>
        <taxon>Hymenobacter</taxon>
    </lineage>
</organism>
<dbReference type="InterPro" id="IPR027268">
    <property type="entry name" value="Peptidase_M4/M1_CTD_sf"/>
</dbReference>
<evidence type="ECO:0000256" key="8">
    <source>
        <dbReference type="ARBA" id="ARBA00022723"/>
    </source>
</evidence>
<evidence type="ECO:0000313" key="17">
    <source>
        <dbReference type="Proteomes" id="UP000779507"/>
    </source>
</evidence>
<dbReference type="SUPFAM" id="SSF63737">
    <property type="entry name" value="Leukotriene A4 hydrolase N-terminal domain"/>
    <property type="match status" value="1"/>
</dbReference>
<evidence type="ECO:0000256" key="5">
    <source>
        <dbReference type="ARBA" id="ARBA00015611"/>
    </source>
</evidence>
<dbReference type="InterPro" id="IPR014782">
    <property type="entry name" value="Peptidase_M1_dom"/>
</dbReference>
<keyword evidence="11" id="KW-0482">Metalloprotease</keyword>
<dbReference type="InterPro" id="IPR016024">
    <property type="entry name" value="ARM-type_fold"/>
</dbReference>
<dbReference type="RefSeq" id="WP_173808361.1">
    <property type="nucleotide sequence ID" value="NZ_JABSNP010000002.1"/>
</dbReference>
<evidence type="ECO:0000256" key="7">
    <source>
        <dbReference type="ARBA" id="ARBA00022670"/>
    </source>
</evidence>
<reference evidence="16 17" key="1">
    <citation type="submission" date="2020-05" db="EMBL/GenBank/DDBJ databases">
        <title>Genomic Encyclopedia of Type Strains, Phase IV (KMG-V): Genome sequencing to study the core and pangenomes of soil and plant-associated prokaryotes.</title>
        <authorList>
            <person name="Whitman W."/>
        </authorList>
    </citation>
    <scope>NUCLEOTIDE SEQUENCE [LARGE SCALE GENOMIC DNA]</scope>
    <source>
        <strain evidence="16 17">9A</strain>
    </source>
</reference>
<keyword evidence="9 16" id="KW-0378">Hydrolase</keyword>
<dbReference type="InterPro" id="IPR042097">
    <property type="entry name" value="Aminopeptidase_N-like_N_sf"/>
</dbReference>
<gene>
    <name evidence="16" type="ORF">HNP98_000382</name>
</gene>
<dbReference type="Pfam" id="PF13646">
    <property type="entry name" value="HEAT_2"/>
    <property type="match status" value="1"/>
</dbReference>
<dbReference type="Gene3D" id="2.60.40.1730">
    <property type="entry name" value="tricorn interacting facor f3 domain"/>
    <property type="match status" value="1"/>
</dbReference>
<evidence type="ECO:0000256" key="9">
    <source>
        <dbReference type="ARBA" id="ARBA00022801"/>
    </source>
</evidence>
<evidence type="ECO:0000256" key="11">
    <source>
        <dbReference type="ARBA" id="ARBA00023049"/>
    </source>
</evidence>
<evidence type="ECO:0000259" key="14">
    <source>
        <dbReference type="Pfam" id="PF01433"/>
    </source>
</evidence>
<feature type="domain" description="Aminopeptidase N-like N-terminal" evidence="15">
    <location>
        <begin position="59"/>
        <end position="249"/>
    </location>
</feature>
<evidence type="ECO:0000313" key="16">
    <source>
        <dbReference type="EMBL" id="NRT17575.1"/>
    </source>
</evidence>
<evidence type="ECO:0000256" key="1">
    <source>
        <dbReference type="ARBA" id="ARBA00000098"/>
    </source>
</evidence>
<protein>
    <recommendedName>
        <fullName evidence="5">Aminopeptidase N</fullName>
        <ecNumber evidence="4">3.4.11.2</ecNumber>
    </recommendedName>
</protein>
<evidence type="ECO:0000256" key="6">
    <source>
        <dbReference type="ARBA" id="ARBA00022438"/>
    </source>
</evidence>
<dbReference type="InterPro" id="IPR011989">
    <property type="entry name" value="ARM-like"/>
</dbReference>
<comment type="caution">
    <text evidence="16">The sequence shown here is derived from an EMBL/GenBank/DDBJ whole genome shotgun (WGS) entry which is preliminary data.</text>
</comment>
<sequence length="842" mass="93000">MKISTALGLLGLLAGPALGQTPTPPPAPAAPPALPLRDAAPDPVGPYRASATKINDLVHTKLAVKFDYAKRYLYGQEWVTLRPHGYATDSLRLDAKGMDIKTVALMSGTQQTPLQHTYTDQNNLYVSLGRSFKPGEEYTVYLEYTAKPNELKVKGSAAITDAKGLYFINPDSTTKGKPVQIWTQGETESSSAWFPTIDRPNQKTTEEIALTVPAKYVTLSNGRMVGSTPAGPGLRTDTWKMDLPHAPYLFMMAVGDFKIYKDTWRGKEVNYYLEPKYAPYAKQIFGNTPDMLEFFSTRLGVEFPWNKYAQIVCRDYVSGAMENTTATLHGEQVQMSDRELIDREYQEESVIAHELFHQWFGDYVTCESWSNLTVNESMADFSEGLYAEHKYGREAADYHTYGNLRRYLANPADAAKDLVRFHYGDREEVFDLVTYQKGGAVVDMLRTYLGDDVFFAGLQKYLKDNALGNGEAHQMRLAMEAVSGQDLNWFYNQWYFGAGHPVVTIDYAWDAARKTELVTVKQTQDGAPFRLPFAIDYYVGGKAQRQRVLMTQASQTFEMPLASQPALVNVDAEKKLVWLKKDNQPFSAFAYQYAHAPLYVDRREAVAAAKDAQATDPAARALLLAALNDQFYSLRRTAVQSLDLENKTVAKAAAPALRKRLATEKDPNVQTAVVGALGQLKDKRDAATFTQYLAESRSYNVQGAALQALAEVAPAQALAKAQALEGDDHAAVVQAVAATYAAAGGPAQWPYIRDKFDAAPISGKAGLLPGMAAMLPRLDDPKLFAENVDRLKAIGIQYKAQGADQAIIGLLQSEPVQKSASAAVPANRQTLERAVQEIQQAK</sequence>
<evidence type="ECO:0000256" key="2">
    <source>
        <dbReference type="ARBA" id="ARBA00001947"/>
    </source>
</evidence>
<evidence type="ECO:0000256" key="4">
    <source>
        <dbReference type="ARBA" id="ARBA00012564"/>
    </source>
</evidence>
<keyword evidence="10" id="KW-0862">Zinc</keyword>
<keyword evidence="6 16" id="KW-0031">Aminopeptidase</keyword>
<evidence type="ECO:0000259" key="15">
    <source>
        <dbReference type="Pfam" id="PF17900"/>
    </source>
</evidence>
<dbReference type="InterPro" id="IPR045357">
    <property type="entry name" value="Aminopeptidase_N-like_N"/>
</dbReference>
<evidence type="ECO:0000256" key="3">
    <source>
        <dbReference type="ARBA" id="ARBA00010136"/>
    </source>
</evidence>
<dbReference type="Gene3D" id="1.25.10.10">
    <property type="entry name" value="Leucine-rich Repeat Variant"/>
    <property type="match status" value="1"/>
</dbReference>
<feature type="signal peptide" evidence="13">
    <location>
        <begin position="1"/>
        <end position="19"/>
    </location>
</feature>
<comment type="similarity">
    <text evidence="3">Belongs to the peptidase M1 family.</text>
</comment>
<dbReference type="InterPro" id="IPR001930">
    <property type="entry name" value="Peptidase_M1"/>
</dbReference>
<keyword evidence="17" id="KW-1185">Reference proteome</keyword>
<dbReference type="EMBL" id="JABSNP010000002">
    <property type="protein sequence ID" value="NRT17575.1"/>
    <property type="molecule type" value="Genomic_DNA"/>
</dbReference>
<dbReference type="Proteomes" id="UP000779507">
    <property type="component" value="Unassembled WGS sequence"/>
</dbReference>
<dbReference type="EC" id="3.4.11.2" evidence="4"/>
<evidence type="ECO:0000256" key="12">
    <source>
        <dbReference type="SAM" id="MobiDB-lite"/>
    </source>
</evidence>
<dbReference type="SUPFAM" id="SSF55486">
    <property type="entry name" value="Metalloproteases ('zincins'), catalytic domain"/>
    <property type="match status" value="1"/>
</dbReference>
<dbReference type="Pfam" id="PF17900">
    <property type="entry name" value="Peptidase_M1_N"/>
    <property type="match status" value="1"/>
</dbReference>
<dbReference type="Gene3D" id="1.10.390.10">
    <property type="entry name" value="Neutral Protease Domain 2"/>
    <property type="match status" value="1"/>
</dbReference>
<comment type="cofactor">
    <cofactor evidence="2">
        <name>Zn(2+)</name>
        <dbReference type="ChEBI" id="CHEBI:29105"/>
    </cofactor>
</comment>
<dbReference type="PANTHER" id="PTHR11533:SF174">
    <property type="entry name" value="PUROMYCIN-SENSITIVE AMINOPEPTIDASE-RELATED"/>
    <property type="match status" value="1"/>
</dbReference>
<keyword evidence="8" id="KW-0479">Metal-binding</keyword>
<dbReference type="SUPFAM" id="SSF48371">
    <property type="entry name" value="ARM repeat"/>
    <property type="match status" value="1"/>
</dbReference>
<comment type="catalytic activity">
    <reaction evidence="1">
        <text>Release of an N-terminal amino acid, Xaa-|-Yaa- from a peptide, amide or arylamide. Xaa is preferably Ala, but may be most amino acids including Pro (slow action). When a terminal hydrophobic residue is followed by a prolyl residue, the two may be released as an intact Xaa-Pro dipeptide.</text>
        <dbReference type="EC" id="3.4.11.2"/>
    </reaction>
</comment>